<dbReference type="AlphaFoldDB" id="A0AAV7KG20"/>
<reference evidence="3 4" key="1">
    <citation type="journal article" date="2023" name="BMC Biol.">
        <title>The compact genome of the sponge Oopsacas minuta (Hexactinellida) is lacking key metazoan core genes.</title>
        <authorList>
            <person name="Santini S."/>
            <person name="Schenkelaars Q."/>
            <person name="Jourda C."/>
            <person name="Duchesne M."/>
            <person name="Belahbib H."/>
            <person name="Rocher C."/>
            <person name="Selva M."/>
            <person name="Riesgo A."/>
            <person name="Vervoort M."/>
            <person name="Leys S.P."/>
            <person name="Kodjabachian L."/>
            <person name="Le Bivic A."/>
            <person name="Borchiellini C."/>
            <person name="Claverie J.M."/>
            <person name="Renard E."/>
        </authorList>
    </citation>
    <scope>NUCLEOTIDE SEQUENCE [LARGE SCALE GENOMIC DNA]</scope>
    <source>
        <strain evidence="3">SPO-2</strain>
    </source>
</reference>
<sequence>MLSAHSKVLSQLDIILASSSPRRKELCSLIQLPVKIIHSEFEEDLDPSNYPSVSDFVIDTAYHKGSAVRSRLDKSHQHWDLIVSADTVVAFDNKVIGKPKDKEDAINILTSLSGHTHSVCSGVSIFYPGAFAGVSNDVIGNCIKFSETTQVTFSHLTEECIAAYVDTGEPLDKAGGYGCQGMGSTLVSGVIGDYFNVVGLPVNKLCIELCKLLKILK</sequence>
<dbReference type="EMBL" id="JAKMXF010000044">
    <property type="protein sequence ID" value="KAI6660059.1"/>
    <property type="molecule type" value="Genomic_DNA"/>
</dbReference>
<protein>
    <submittedName>
        <fullName evidence="3">Uncharacterized protein</fullName>
    </submittedName>
</protein>
<dbReference type="HAMAP" id="MF_00528">
    <property type="entry name" value="Maf"/>
    <property type="match status" value="1"/>
</dbReference>
<comment type="cofactor">
    <cofactor evidence="1">
        <name>a divalent metal cation</name>
        <dbReference type="ChEBI" id="CHEBI:60240"/>
    </cofactor>
</comment>
<proteinExistence type="inferred from homology"/>
<evidence type="ECO:0000256" key="1">
    <source>
        <dbReference type="ARBA" id="ARBA00001968"/>
    </source>
</evidence>
<dbReference type="InterPro" id="IPR003697">
    <property type="entry name" value="Maf-like"/>
</dbReference>
<dbReference type="Gene3D" id="3.90.950.10">
    <property type="match status" value="1"/>
</dbReference>
<dbReference type="InterPro" id="IPR029001">
    <property type="entry name" value="ITPase-like_fam"/>
</dbReference>
<keyword evidence="2" id="KW-0378">Hydrolase</keyword>
<dbReference type="NCBIfam" id="TIGR00172">
    <property type="entry name" value="maf"/>
    <property type="match status" value="1"/>
</dbReference>
<dbReference type="Pfam" id="PF02545">
    <property type="entry name" value="Maf"/>
    <property type="match status" value="1"/>
</dbReference>
<dbReference type="Proteomes" id="UP001165289">
    <property type="component" value="Unassembled WGS sequence"/>
</dbReference>
<name>A0AAV7KG20_9METZ</name>
<evidence type="ECO:0000313" key="3">
    <source>
        <dbReference type="EMBL" id="KAI6660059.1"/>
    </source>
</evidence>
<dbReference type="PANTHER" id="PTHR43213">
    <property type="entry name" value="BIFUNCTIONAL DTTP/UTP PYROPHOSPHATASE/METHYLTRANSFERASE PROTEIN-RELATED"/>
    <property type="match status" value="1"/>
</dbReference>
<dbReference type="PANTHER" id="PTHR43213:SF5">
    <property type="entry name" value="BIFUNCTIONAL DTTP_UTP PYROPHOSPHATASE_METHYLTRANSFERASE PROTEIN-RELATED"/>
    <property type="match status" value="1"/>
</dbReference>
<gene>
    <name evidence="3" type="ORF">LOD99_14400</name>
</gene>
<comment type="caution">
    <text evidence="3">The sequence shown here is derived from an EMBL/GenBank/DDBJ whole genome shotgun (WGS) entry which is preliminary data.</text>
</comment>
<keyword evidence="4" id="KW-1185">Reference proteome</keyword>
<dbReference type="PIRSF" id="PIRSF006305">
    <property type="entry name" value="Maf"/>
    <property type="match status" value="1"/>
</dbReference>
<organism evidence="3 4">
    <name type="scientific">Oopsacas minuta</name>
    <dbReference type="NCBI Taxonomy" id="111878"/>
    <lineage>
        <taxon>Eukaryota</taxon>
        <taxon>Metazoa</taxon>
        <taxon>Porifera</taxon>
        <taxon>Hexactinellida</taxon>
        <taxon>Hexasterophora</taxon>
        <taxon>Lyssacinosida</taxon>
        <taxon>Leucopsacidae</taxon>
        <taxon>Oopsacas</taxon>
    </lineage>
</organism>
<accession>A0AAV7KG20</accession>
<evidence type="ECO:0000313" key="4">
    <source>
        <dbReference type="Proteomes" id="UP001165289"/>
    </source>
</evidence>
<dbReference type="SUPFAM" id="SSF52972">
    <property type="entry name" value="ITPase-like"/>
    <property type="match status" value="1"/>
</dbReference>
<evidence type="ECO:0000256" key="2">
    <source>
        <dbReference type="ARBA" id="ARBA00022801"/>
    </source>
</evidence>
<dbReference type="GO" id="GO:0047429">
    <property type="term" value="F:nucleoside triphosphate diphosphatase activity"/>
    <property type="evidence" value="ECO:0007669"/>
    <property type="project" value="InterPro"/>
</dbReference>
<dbReference type="CDD" id="cd00555">
    <property type="entry name" value="Maf"/>
    <property type="match status" value="1"/>
</dbReference>